<keyword evidence="1" id="KW-0408">Iron</keyword>
<dbReference type="Proteomes" id="UP001196601">
    <property type="component" value="Unassembled WGS sequence"/>
</dbReference>
<proteinExistence type="predicted"/>
<accession>A0ABS5PYX0</accession>
<keyword evidence="2" id="KW-0456">Lyase</keyword>
<dbReference type="PANTHER" id="PTHR36577:SF3">
    <property type="entry name" value="DUF521 DOMAIN PROTEIN (AFU_ORTHOLOGUE AFUA_6G00490)"/>
    <property type="match status" value="1"/>
</dbReference>
<dbReference type="Pfam" id="PF04412">
    <property type="entry name" value="AcnX"/>
    <property type="match status" value="1"/>
</dbReference>
<reference evidence="4 5" key="1">
    <citation type="journal article" date="2021" name="Syst. Appl. Microbiol.">
        <title>Pseudomonas lalucatii sp. nov. isolated from Vallgornera, a karstic cave in Mallorca, Western Mediterranean.</title>
        <authorList>
            <person name="Busquets A."/>
            <person name="Mulet M."/>
            <person name="Gomila M."/>
            <person name="Garcia-Valdes E."/>
        </authorList>
    </citation>
    <scope>NUCLEOTIDE SEQUENCE [LARGE SCALE GENOMIC DNA]</scope>
    <source>
        <strain evidence="4 5">R1b54</strain>
    </source>
</reference>
<protein>
    <submittedName>
        <fullName evidence="4">Aconitase X catalytic domain-containing protein</fullName>
    </submittedName>
</protein>
<keyword evidence="5" id="KW-1185">Reference proteome</keyword>
<evidence type="ECO:0000256" key="2">
    <source>
        <dbReference type="ARBA" id="ARBA00023239"/>
    </source>
</evidence>
<evidence type="ECO:0000259" key="3">
    <source>
        <dbReference type="Pfam" id="PF04412"/>
    </source>
</evidence>
<gene>
    <name evidence="4" type="ORF">I0D00_06920</name>
</gene>
<evidence type="ECO:0000313" key="5">
    <source>
        <dbReference type="Proteomes" id="UP001196601"/>
    </source>
</evidence>
<feature type="domain" description="Phosphomevalonate dehydratase large subunit-like" evidence="3">
    <location>
        <begin position="3"/>
        <end position="406"/>
    </location>
</feature>
<comment type="caution">
    <text evidence="4">The sequence shown here is derived from an EMBL/GenBank/DDBJ whole genome shotgun (WGS) entry which is preliminary data.</text>
</comment>
<organism evidence="4 5">
    <name type="scientific">Pseudomonas lalucatii</name>
    <dbReference type="NCBI Taxonomy" id="1424203"/>
    <lineage>
        <taxon>Bacteria</taxon>
        <taxon>Pseudomonadati</taxon>
        <taxon>Pseudomonadota</taxon>
        <taxon>Gammaproteobacteria</taxon>
        <taxon>Pseudomonadales</taxon>
        <taxon>Pseudomonadaceae</taxon>
        <taxon>Pseudomonas</taxon>
    </lineage>
</organism>
<evidence type="ECO:0000313" key="4">
    <source>
        <dbReference type="EMBL" id="MBS7661677.1"/>
    </source>
</evidence>
<dbReference type="EMBL" id="JADPMV010000001">
    <property type="protein sequence ID" value="MBS7661677.1"/>
    <property type="molecule type" value="Genomic_DNA"/>
</dbReference>
<dbReference type="RefSeq" id="WP_213639002.1">
    <property type="nucleotide sequence ID" value="NZ_JADPMV010000001.1"/>
</dbReference>
<dbReference type="InterPro" id="IPR007506">
    <property type="entry name" value="PMDh-L-like_dom"/>
</dbReference>
<evidence type="ECO:0000256" key="1">
    <source>
        <dbReference type="ARBA" id="ARBA00023004"/>
    </source>
</evidence>
<sequence length="431" mass="46579">MVQLSEYDKRLLSGAEGKAKRLAMQMMVKAAEAMGAERLVDVSMAHVNSCFYSGKVGLDFAEFLLADGVKVAVPTKTNVGLVDLLHPELRPEKASTEEVQGARRLMKIYEQLGCEVVWTCAPYQHKVRPKLGDQIVGSESNAVAFYNSVIGARTNKYGDFLDICAAITGRVPYAGLHRDECRKGEILFSLAGVPRKLLEQDIFYHVLGIVLGREAGSSVPVIEGLPAATSEDQLKAISAAGAASGAVALFHAVGITPEATSLSDAFHGQQPDRVVEVTPQMLIQARDALTTTAAGSVSAVCLGTPHFSFTEFERLTPLLSGRRVHADLGLYVSTSRYVLAQVREQGWLAQLEQAGVKIVVDTCTYFTPVVNGIKGRVMTNSGKWAYYAPGILDVDVVFGSLEECVESAVSGEVWRDERLWSGDFWGAATCQ</sequence>
<dbReference type="PANTHER" id="PTHR36577">
    <property type="entry name" value="DUF521 DOMAIN PROTEIN (AFU_ORTHOLOGUE AFUA_6G00490)"/>
    <property type="match status" value="1"/>
</dbReference>
<name>A0ABS5PYX0_9PSED</name>